<dbReference type="InterPro" id="IPR002364">
    <property type="entry name" value="Quin_OxRdtase/zeta-crystal_CS"/>
</dbReference>
<evidence type="ECO:0000313" key="3">
    <source>
        <dbReference type="Proteomes" id="UP000194761"/>
    </source>
</evidence>
<keyword evidence="3" id="KW-1185">Reference proteome</keyword>
<evidence type="ECO:0000259" key="1">
    <source>
        <dbReference type="SMART" id="SM00829"/>
    </source>
</evidence>
<dbReference type="GO" id="GO:0008270">
    <property type="term" value="F:zinc ion binding"/>
    <property type="evidence" value="ECO:0007669"/>
    <property type="project" value="InterPro"/>
</dbReference>
<dbReference type="GO" id="GO:0016491">
    <property type="term" value="F:oxidoreductase activity"/>
    <property type="evidence" value="ECO:0007669"/>
    <property type="project" value="InterPro"/>
</dbReference>
<reference evidence="2 3" key="1">
    <citation type="submission" date="2017-05" db="EMBL/GenBank/DDBJ databases">
        <title>Biotechnological potential of actinobacteria isolated from South African environments.</title>
        <authorList>
            <person name="Le Roes-Hill M."/>
            <person name="Prins A."/>
            <person name="Durrell K.A."/>
        </authorList>
    </citation>
    <scope>NUCLEOTIDE SEQUENCE [LARGE SCALE GENOMIC DNA]</scope>
    <source>
        <strain evidence="2">M26</strain>
    </source>
</reference>
<dbReference type="InterPro" id="IPR013149">
    <property type="entry name" value="ADH-like_C"/>
</dbReference>
<proteinExistence type="predicted"/>
<dbReference type="SUPFAM" id="SSF50129">
    <property type="entry name" value="GroES-like"/>
    <property type="match status" value="1"/>
</dbReference>
<evidence type="ECO:0000313" key="2">
    <source>
        <dbReference type="EMBL" id="OUC98441.1"/>
    </source>
</evidence>
<dbReference type="Pfam" id="PF08240">
    <property type="entry name" value="ADH_N"/>
    <property type="match status" value="1"/>
</dbReference>
<dbReference type="Pfam" id="PF00107">
    <property type="entry name" value="ADH_zinc_N"/>
    <property type="match status" value="1"/>
</dbReference>
<dbReference type="AlphaFoldDB" id="A0A243RTW4"/>
<dbReference type="InterPro" id="IPR036291">
    <property type="entry name" value="NAD(P)-bd_dom_sf"/>
</dbReference>
<dbReference type="Gene3D" id="3.40.50.720">
    <property type="entry name" value="NAD(P)-binding Rossmann-like Domain"/>
    <property type="match status" value="1"/>
</dbReference>
<dbReference type="PROSITE" id="PS01162">
    <property type="entry name" value="QOR_ZETA_CRYSTAL"/>
    <property type="match status" value="1"/>
</dbReference>
<dbReference type="PANTHER" id="PTHR43677">
    <property type="entry name" value="SHORT-CHAIN DEHYDROGENASE/REDUCTASE"/>
    <property type="match status" value="1"/>
</dbReference>
<dbReference type="PANTHER" id="PTHR43677:SF4">
    <property type="entry name" value="QUINONE OXIDOREDUCTASE-LIKE PROTEIN 2"/>
    <property type="match status" value="1"/>
</dbReference>
<dbReference type="Proteomes" id="UP000194761">
    <property type="component" value="Unassembled WGS sequence"/>
</dbReference>
<protein>
    <submittedName>
        <fullName evidence="2">Oxidoreductase</fullName>
    </submittedName>
</protein>
<gene>
    <name evidence="2" type="ORF">CA984_07125</name>
</gene>
<dbReference type="EMBL" id="NGFP01000021">
    <property type="protein sequence ID" value="OUC98441.1"/>
    <property type="molecule type" value="Genomic_DNA"/>
</dbReference>
<comment type="caution">
    <text evidence="2">The sequence shown here is derived from an EMBL/GenBank/DDBJ whole genome shotgun (WGS) entry which is preliminary data.</text>
</comment>
<sequence>MRRIRYHAYGGPEVLTMEETEIPSPGPGQVRIRAEAIGANFVDVKFRQGPEAGGIYRRDLPGVLTGDVVGTVDAVGPGADPGLTGRRVAALAEDAFADHVVADTEWLAPVPEGIDDATASTLPMGAPVALGALRAARPAPGETVLVHAAAGGIGHLAVQLARISGAGTVIAAAGSPGKLDFTRTLGADAAVDYSAEDWHERVREVAPGGVDVVLDSVGGRVLARSLDLLAPLGRAVVYGAAGGEATDIPLTSLFAMKSVAAFSLLAWRAAAPEQAREDMEAVARHAVEGRLRAALHARLPLDEAAEAHRIMESRSQLGRVLLIP</sequence>
<dbReference type="InterPro" id="IPR020843">
    <property type="entry name" value="ER"/>
</dbReference>
<dbReference type="SUPFAM" id="SSF51735">
    <property type="entry name" value="NAD(P)-binding Rossmann-fold domains"/>
    <property type="match status" value="1"/>
</dbReference>
<dbReference type="SMART" id="SM00829">
    <property type="entry name" value="PKS_ER"/>
    <property type="match status" value="1"/>
</dbReference>
<dbReference type="Gene3D" id="3.90.180.10">
    <property type="entry name" value="Medium-chain alcohol dehydrogenases, catalytic domain"/>
    <property type="match status" value="1"/>
</dbReference>
<dbReference type="RefSeq" id="WP_086569581.1">
    <property type="nucleotide sequence ID" value="NZ_NGFP01000021.1"/>
</dbReference>
<dbReference type="InterPro" id="IPR051397">
    <property type="entry name" value="Zn-ADH-like_protein"/>
</dbReference>
<dbReference type="InterPro" id="IPR011032">
    <property type="entry name" value="GroES-like_sf"/>
</dbReference>
<feature type="domain" description="Enoyl reductase (ER)" evidence="1">
    <location>
        <begin position="10"/>
        <end position="322"/>
    </location>
</feature>
<dbReference type="InterPro" id="IPR013154">
    <property type="entry name" value="ADH-like_N"/>
</dbReference>
<organism evidence="2 3">
    <name type="scientific">Streptosporangium minutum</name>
    <dbReference type="NCBI Taxonomy" id="569862"/>
    <lineage>
        <taxon>Bacteria</taxon>
        <taxon>Bacillati</taxon>
        <taxon>Actinomycetota</taxon>
        <taxon>Actinomycetes</taxon>
        <taxon>Streptosporangiales</taxon>
        <taxon>Streptosporangiaceae</taxon>
        <taxon>Streptosporangium</taxon>
    </lineage>
</organism>
<accession>A0A243RTW4</accession>
<name>A0A243RTW4_9ACTN</name>